<comment type="caution">
    <text evidence="13">The sequence shown here is derived from an EMBL/GenBank/DDBJ whole genome shotgun (WGS) entry which is preliminary data.</text>
</comment>
<dbReference type="Pfam" id="PF01088">
    <property type="entry name" value="Peptidase_C12"/>
    <property type="match status" value="1"/>
</dbReference>
<dbReference type="PROSITE" id="PS52048">
    <property type="entry name" value="UCH_DOMAIN"/>
    <property type="match status" value="1"/>
</dbReference>
<dbReference type="EMBL" id="CAJHNH020000571">
    <property type="protein sequence ID" value="CAG5118562.1"/>
    <property type="molecule type" value="Genomic_DNA"/>
</dbReference>
<dbReference type="Proteomes" id="UP000678393">
    <property type="component" value="Unassembled WGS sequence"/>
</dbReference>
<feature type="domain" description="UCH catalytic" evidence="12">
    <location>
        <begin position="7"/>
        <end position="223"/>
    </location>
</feature>
<evidence type="ECO:0000256" key="11">
    <source>
        <dbReference type="RuleBase" id="RU361215"/>
    </source>
</evidence>
<protein>
    <recommendedName>
        <fullName evidence="9 11">Ubiquitin carboxyl-terminal hydrolase</fullName>
        <ecNumber evidence="3 11">3.4.19.12</ecNumber>
    </recommendedName>
</protein>
<dbReference type="InterPro" id="IPR001578">
    <property type="entry name" value="Peptidase_C12_UCH"/>
</dbReference>
<feature type="site" description="Transition state stabilizer" evidence="10">
    <location>
        <position position="83"/>
    </location>
</feature>
<comment type="function">
    <text evidence="8">Ubiquitin-protein hydrolase is involved both in the processing of ubiquitin precursors and of ubiquitinated proteins. This enzyme is a thiol protease that recognizes and hydrolyzes a peptide bond at the C-terminal glycine of ubiquitin.</text>
</comment>
<feature type="active site" description="Proton donor" evidence="10">
    <location>
        <position position="163"/>
    </location>
</feature>
<dbReference type="InterPro" id="IPR057254">
    <property type="entry name" value="UCH_AS"/>
</dbReference>
<evidence type="ECO:0000256" key="7">
    <source>
        <dbReference type="ARBA" id="ARBA00022807"/>
    </source>
</evidence>
<dbReference type="Gene3D" id="3.40.532.10">
    <property type="entry name" value="Peptidase C12, ubiquitin carboxyl-terminal hydrolase"/>
    <property type="match status" value="1"/>
</dbReference>
<keyword evidence="4 10" id="KW-0645">Protease</keyword>
<dbReference type="PANTHER" id="PTHR10589:SF17">
    <property type="entry name" value="UBIQUITIN CARBOXYL-TERMINAL HYDROLASE"/>
    <property type="match status" value="1"/>
</dbReference>
<keyword evidence="6 10" id="KW-0378">Hydrolase</keyword>
<comment type="similarity">
    <text evidence="2 10 11">Belongs to the peptidase C12 family.</text>
</comment>
<evidence type="ECO:0000313" key="14">
    <source>
        <dbReference type="Proteomes" id="UP000678393"/>
    </source>
</evidence>
<feature type="active site" description="Nucleophile" evidence="10">
    <location>
        <position position="89"/>
    </location>
</feature>
<evidence type="ECO:0000256" key="9">
    <source>
        <dbReference type="ARBA" id="ARBA00073226"/>
    </source>
</evidence>
<dbReference type="AlphaFoldDB" id="A0A8S3YST5"/>
<evidence type="ECO:0000256" key="10">
    <source>
        <dbReference type="PROSITE-ProRule" id="PRU01393"/>
    </source>
</evidence>
<evidence type="ECO:0000256" key="1">
    <source>
        <dbReference type="ARBA" id="ARBA00000707"/>
    </source>
</evidence>
<keyword evidence="7 10" id="KW-0788">Thiol protease</keyword>
<evidence type="ECO:0000256" key="2">
    <source>
        <dbReference type="ARBA" id="ARBA00009326"/>
    </source>
</evidence>
<dbReference type="GO" id="GO:0004843">
    <property type="term" value="F:cysteine-type deubiquitinase activity"/>
    <property type="evidence" value="ECO:0007669"/>
    <property type="project" value="UniProtKB-UniRule"/>
</dbReference>
<name>A0A8S3YST5_9EUPU</name>
<reference evidence="13" key="1">
    <citation type="submission" date="2021-04" db="EMBL/GenBank/DDBJ databases">
        <authorList>
            <consortium name="Molecular Ecology Group"/>
        </authorList>
    </citation>
    <scope>NUCLEOTIDE SEQUENCE</scope>
</reference>
<dbReference type="GO" id="GO:0005737">
    <property type="term" value="C:cytoplasm"/>
    <property type="evidence" value="ECO:0007669"/>
    <property type="project" value="TreeGrafter"/>
</dbReference>
<evidence type="ECO:0000313" key="13">
    <source>
        <dbReference type="EMBL" id="CAG5118562.1"/>
    </source>
</evidence>
<dbReference type="InterPro" id="IPR036959">
    <property type="entry name" value="Peptidase_C12_UCH_sf"/>
</dbReference>
<dbReference type="CDD" id="cd09616">
    <property type="entry name" value="Peptidase_C12_UCH_L1_L3"/>
    <property type="match status" value="1"/>
</dbReference>
<dbReference type="InterPro" id="IPR038765">
    <property type="entry name" value="Papain-like_cys_pep_sf"/>
</dbReference>
<dbReference type="PRINTS" id="PR00707">
    <property type="entry name" value="UBCTHYDRLASE"/>
</dbReference>
<accession>A0A8S3YST5</accession>
<evidence type="ECO:0000256" key="6">
    <source>
        <dbReference type="ARBA" id="ARBA00022801"/>
    </source>
</evidence>
<dbReference type="GO" id="GO:0016579">
    <property type="term" value="P:protein deubiquitination"/>
    <property type="evidence" value="ECO:0007669"/>
    <property type="project" value="TreeGrafter"/>
</dbReference>
<dbReference type="OrthoDB" id="427186at2759"/>
<gene>
    <name evidence="13" type="ORF">CUNI_LOCUS4120</name>
</gene>
<evidence type="ECO:0000256" key="4">
    <source>
        <dbReference type="ARBA" id="ARBA00022670"/>
    </source>
</evidence>
<dbReference type="SUPFAM" id="SSF54001">
    <property type="entry name" value="Cysteine proteinases"/>
    <property type="match status" value="1"/>
</dbReference>
<organism evidence="13 14">
    <name type="scientific">Candidula unifasciata</name>
    <dbReference type="NCBI Taxonomy" id="100452"/>
    <lineage>
        <taxon>Eukaryota</taxon>
        <taxon>Metazoa</taxon>
        <taxon>Spiralia</taxon>
        <taxon>Lophotrochozoa</taxon>
        <taxon>Mollusca</taxon>
        <taxon>Gastropoda</taxon>
        <taxon>Heterobranchia</taxon>
        <taxon>Euthyneura</taxon>
        <taxon>Panpulmonata</taxon>
        <taxon>Eupulmonata</taxon>
        <taxon>Stylommatophora</taxon>
        <taxon>Helicina</taxon>
        <taxon>Helicoidea</taxon>
        <taxon>Geomitridae</taxon>
        <taxon>Candidula</taxon>
    </lineage>
</organism>
<evidence type="ECO:0000256" key="5">
    <source>
        <dbReference type="ARBA" id="ARBA00022786"/>
    </source>
</evidence>
<proteinExistence type="inferred from homology"/>
<feature type="site" description="Important for enzyme activity" evidence="10">
    <location>
        <position position="178"/>
    </location>
</feature>
<evidence type="ECO:0000256" key="8">
    <source>
        <dbReference type="ARBA" id="ARBA00055560"/>
    </source>
</evidence>
<keyword evidence="14" id="KW-1185">Reference proteome</keyword>
<dbReference type="EC" id="3.4.19.12" evidence="3 11"/>
<evidence type="ECO:0000259" key="12">
    <source>
        <dbReference type="PROSITE" id="PS52048"/>
    </source>
</evidence>
<evidence type="ECO:0000256" key="3">
    <source>
        <dbReference type="ARBA" id="ARBA00012759"/>
    </source>
</evidence>
<comment type="catalytic activity">
    <reaction evidence="1 10 11">
        <text>Thiol-dependent hydrolysis of ester, thioester, amide, peptide and isopeptide bonds formed by the C-terminal Gly of ubiquitin (a 76-residue protein attached to proteins as an intracellular targeting signal).</text>
        <dbReference type="EC" id="3.4.19.12"/>
    </reaction>
</comment>
<keyword evidence="5 10" id="KW-0833">Ubl conjugation pathway</keyword>
<sequence length="228" mass="25466">MAETAQRWIPLESNPKVLNKYVHNLGMDSSWNFVDIYGLDPDLLAAVPKPVAAVILLFPDTKPAELIGYLQQDFPPDLYYTKQTIENACGTVALVHALANNQNQIKFDDTKHFKTFLEMTSTLSPDERAKFLEQDNKMGTAHDDCALEGETQAPSVDERVKSHFIAFVHYNGQLYELDGRKDAPVVHGKTSPDTLLLDVAEVVKKFMARDPDNVNFNVMALVRGGDAE</sequence>
<dbReference type="PANTHER" id="PTHR10589">
    <property type="entry name" value="UBIQUITIN CARBOXYL-TERMINAL HYDROLASE"/>
    <property type="match status" value="1"/>
</dbReference>
<dbReference type="FunFam" id="3.40.532.10:FF:000006">
    <property type="entry name" value="Ubiquitin carboxyl-terminal hydrolase"/>
    <property type="match status" value="1"/>
</dbReference>
<dbReference type="PROSITE" id="PS00140">
    <property type="entry name" value="UCH_1"/>
    <property type="match status" value="1"/>
</dbReference>
<dbReference type="GO" id="GO:0006511">
    <property type="term" value="P:ubiquitin-dependent protein catabolic process"/>
    <property type="evidence" value="ECO:0007669"/>
    <property type="project" value="UniProtKB-UniRule"/>
</dbReference>